<reference evidence="2 3" key="1">
    <citation type="journal article" date="2013" name="Curr. Biol.">
        <title>The Genome of the Foraminiferan Reticulomyxa filosa.</title>
        <authorList>
            <person name="Glockner G."/>
            <person name="Hulsmann N."/>
            <person name="Schleicher M."/>
            <person name="Noegel A.A."/>
            <person name="Eichinger L."/>
            <person name="Gallinger C."/>
            <person name="Pawlowski J."/>
            <person name="Sierra R."/>
            <person name="Euteneuer U."/>
            <person name="Pillet L."/>
            <person name="Moustafa A."/>
            <person name="Platzer M."/>
            <person name="Groth M."/>
            <person name="Szafranski K."/>
            <person name="Schliwa M."/>
        </authorList>
    </citation>
    <scope>NUCLEOTIDE SEQUENCE [LARGE SCALE GENOMIC DNA]</scope>
</reference>
<dbReference type="Proteomes" id="UP000023152">
    <property type="component" value="Unassembled WGS sequence"/>
</dbReference>
<evidence type="ECO:0000313" key="2">
    <source>
        <dbReference type="EMBL" id="ETO14189.1"/>
    </source>
</evidence>
<dbReference type="AlphaFoldDB" id="X6MJZ3"/>
<organism evidence="2 3">
    <name type="scientific">Reticulomyxa filosa</name>
    <dbReference type="NCBI Taxonomy" id="46433"/>
    <lineage>
        <taxon>Eukaryota</taxon>
        <taxon>Sar</taxon>
        <taxon>Rhizaria</taxon>
        <taxon>Retaria</taxon>
        <taxon>Foraminifera</taxon>
        <taxon>Monothalamids</taxon>
        <taxon>Reticulomyxidae</taxon>
        <taxon>Reticulomyxa</taxon>
    </lineage>
</organism>
<name>X6MJZ3_RETFI</name>
<evidence type="ECO:0000313" key="3">
    <source>
        <dbReference type="Proteomes" id="UP000023152"/>
    </source>
</evidence>
<accession>X6MJZ3</accession>
<sequence length="296" mass="34130">MPHRFKLIVVRTLNYSMKNTFAKRWRNSTDKIPLDTGVWDPRYYAFGAIANNNDIDGDDDIYNSNYSSMDAYSTLSSFWFERMDHDGTPDEDNSDTLENCWSDLISEKRSMDRKDDEEENGCICSANMQEAKKHGCQQIISLKIKEALKDGGSKEPEHTLSNNDATKKQKVIYNEGERCSRSGENHENVDEKDHKSDIESDDNSELSESNLNDVLTLLHWMHKTDYDRHTSNRGKSLKHGKSERSLVKTRFTYGEGKDMEQSIMSTVSTESTFEILNSDRKKMDSLVKFLVQKRTS</sequence>
<keyword evidence="3" id="KW-1185">Reference proteome</keyword>
<gene>
    <name evidence="2" type="ORF">RFI_23176</name>
</gene>
<evidence type="ECO:0000256" key="1">
    <source>
        <dbReference type="SAM" id="MobiDB-lite"/>
    </source>
</evidence>
<feature type="region of interest" description="Disordered" evidence="1">
    <location>
        <begin position="150"/>
        <end position="207"/>
    </location>
</feature>
<dbReference type="EMBL" id="ASPP01020170">
    <property type="protein sequence ID" value="ETO14189.1"/>
    <property type="molecule type" value="Genomic_DNA"/>
</dbReference>
<comment type="caution">
    <text evidence="2">The sequence shown here is derived from an EMBL/GenBank/DDBJ whole genome shotgun (WGS) entry which is preliminary data.</text>
</comment>
<protein>
    <submittedName>
        <fullName evidence="2">Uncharacterized protein</fullName>
    </submittedName>
</protein>
<proteinExistence type="predicted"/>
<feature type="compositionally biased region" description="Basic and acidic residues" evidence="1">
    <location>
        <begin position="175"/>
        <end position="198"/>
    </location>
</feature>